<name>A0A6J5F4H0_9BURK</name>
<protein>
    <submittedName>
        <fullName evidence="2">GTPase Era</fullName>
    </submittedName>
</protein>
<accession>A0A6J5F4H0</accession>
<dbReference type="PANTHER" id="PTHR42714:SF2">
    <property type="entry name" value="TRNA MODIFICATION GTPASE GTPBP3, MITOCHONDRIAL"/>
    <property type="match status" value="1"/>
</dbReference>
<evidence type="ECO:0000259" key="1">
    <source>
        <dbReference type="Pfam" id="PF01926"/>
    </source>
</evidence>
<dbReference type="GO" id="GO:0005525">
    <property type="term" value="F:GTP binding"/>
    <property type="evidence" value="ECO:0007669"/>
    <property type="project" value="InterPro"/>
</dbReference>
<dbReference type="InterPro" id="IPR006073">
    <property type="entry name" value="GTP-bd"/>
</dbReference>
<evidence type="ECO:0000313" key="2">
    <source>
        <dbReference type="EMBL" id="VWC17900.1"/>
    </source>
</evidence>
<dbReference type="SUPFAM" id="SSF52540">
    <property type="entry name" value="P-loop containing nucleoside triphosphate hydrolases"/>
    <property type="match status" value="1"/>
</dbReference>
<dbReference type="Gene3D" id="3.40.50.300">
    <property type="entry name" value="P-loop containing nucleotide triphosphate hydrolases"/>
    <property type="match status" value="1"/>
</dbReference>
<sequence length="420" mass="46484">MPDETTTQALHDIRSVLPDRANDLARLLILRRSGVPTVTVIGKYNHGKSRLLNELIGSDVFSVADRRETVRLSDRIHDGVRWLDAPGLDADVAMSDDHHARQAAWLESDVRLFVHAAKEGEFDAAEMSMLAELRVDDVRTRRRTLIVLTQVDQLSDDTESHAVAHAIRSQMPGVELRHVSSARHRKGLDEGKGLLLERSGVPALREELKKVITDVPTARAHETELLVDEISAQLTELRAVRHTRLHALRDRQARQRHDFDAGLRAVIDKVSQDVLVALAVNRGDDALIPDTAKDVYGTTAGKRERNRLQISYSRACIEIDSFLVGQGVVELPAEQQTASSSINSVMIAVMGVSVKLHKELNRIFGEAAGRERMQRDFTHYYELSADRRALAAQIQDAEAALAATEQALVALSAFNPGVAS</sequence>
<dbReference type="RefSeq" id="WP_034200265.1">
    <property type="nucleotide sequence ID" value="NZ_CABVQD010000025.1"/>
</dbReference>
<dbReference type="GO" id="GO:0002098">
    <property type="term" value="P:tRNA wobble uridine modification"/>
    <property type="evidence" value="ECO:0007669"/>
    <property type="project" value="TreeGrafter"/>
</dbReference>
<organism evidence="2 3">
    <name type="scientific">Burkholderia paludis</name>
    <dbReference type="NCBI Taxonomy" id="1506587"/>
    <lineage>
        <taxon>Bacteria</taxon>
        <taxon>Pseudomonadati</taxon>
        <taxon>Pseudomonadota</taxon>
        <taxon>Betaproteobacteria</taxon>
        <taxon>Burkholderiales</taxon>
        <taxon>Burkholderiaceae</taxon>
        <taxon>Burkholderia</taxon>
        <taxon>Burkholderia cepacia complex</taxon>
    </lineage>
</organism>
<dbReference type="Pfam" id="PF01926">
    <property type="entry name" value="MMR_HSR1"/>
    <property type="match status" value="1"/>
</dbReference>
<proteinExistence type="predicted"/>
<dbReference type="GO" id="GO:0005737">
    <property type="term" value="C:cytoplasm"/>
    <property type="evidence" value="ECO:0007669"/>
    <property type="project" value="TreeGrafter"/>
</dbReference>
<dbReference type="InterPro" id="IPR027417">
    <property type="entry name" value="P-loop_NTPase"/>
</dbReference>
<dbReference type="GO" id="GO:0030488">
    <property type="term" value="P:tRNA methylation"/>
    <property type="evidence" value="ECO:0007669"/>
    <property type="project" value="TreeGrafter"/>
</dbReference>
<feature type="domain" description="G" evidence="1">
    <location>
        <begin position="38"/>
        <end position="132"/>
    </location>
</feature>
<dbReference type="EMBL" id="CABVQD010000025">
    <property type="protein sequence ID" value="VWC17900.1"/>
    <property type="molecule type" value="Genomic_DNA"/>
</dbReference>
<dbReference type="Proteomes" id="UP000494330">
    <property type="component" value="Unassembled WGS sequence"/>
</dbReference>
<dbReference type="PANTHER" id="PTHR42714">
    <property type="entry name" value="TRNA MODIFICATION GTPASE GTPBP3"/>
    <property type="match status" value="1"/>
</dbReference>
<gene>
    <name evidence="2" type="primary">era</name>
    <name evidence="2" type="ORF">BPA30113_05570</name>
</gene>
<keyword evidence="3" id="KW-1185">Reference proteome</keyword>
<evidence type="ECO:0000313" key="3">
    <source>
        <dbReference type="Proteomes" id="UP000494330"/>
    </source>
</evidence>
<reference evidence="2 3" key="1">
    <citation type="submission" date="2019-09" db="EMBL/GenBank/DDBJ databases">
        <authorList>
            <person name="Depoorter E."/>
        </authorList>
    </citation>
    <scope>NUCLEOTIDE SEQUENCE [LARGE SCALE GENOMIC DNA]</scope>
    <source>
        <strain evidence="2">LMG 30113</strain>
    </source>
</reference>
<dbReference type="AlphaFoldDB" id="A0A6J5F4H0"/>